<keyword evidence="1" id="KW-0472">Membrane</keyword>
<organism evidence="2 3">
    <name type="scientific">Uabimicrobium amorphum</name>
    <dbReference type="NCBI Taxonomy" id="2596890"/>
    <lineage>
        <taxon>Bacteria</taxon>
        <taxon>Pseudomonadati</taxon>
        <taxon>Planctomycetota</taxon>
        <taxon>Candidatus Uabimicrobiia</taxon>
        <taxon>Candidatus Uabimicrobiales</taxon>
        <taxon>Candidatus Uabimicrobiaceae</taxon>
        <taxon>Candidatus Uabimicrobium</taxon>
    </lineage>
</organism>
<evidence type="ECO:0000256" key="1">
    <source>
        <dbReference type="SAM" id="Phobius"/>
    </source>
</evidence>
<proteinExistence type="predicted"/>
<accession>A0A5S9IPV9</accession>
<keyword evidence="1" id="KW-1133">Transmembrane helix</keyword>
<reference evidence="2 3" key="1">
    <citation type="submission" date="2019-08" db="EMBL/GenBank/DDBJ databases">
        <title>Complete genome sequence of Candidatus Uab amorphum.</title>
        <authorList>
            <person name="Shiratori T."/>
            <person name="Suzuki S."/>
            <person name="Kakizawa Y."/>
            <person name="Ishida K."/>
        </authorList>
    </citation>
    <scope>NUCLEOTIDE SEQUENCE [LARGE SCALE GENOMIC DNA]</scope>
    <source>
        <strain evidence="2 3">SRT547</strain>
    </source>
</reference>
<dbReference type="RefSeq" id="WP_151969794.1">
    <property type="nucleotide sequence ID" value="NZ_AP019860.1"/>
</dbReference>
<evidence type="ECO:0000313" key="3">
    <source>
        <dbReference type="Proteomes" id="UP000326354"/>
    </source>
</evidence>
<feature type="transmembrane region" description="Helical" evidence="1">
    <location>
        <begin position="15"/>
        <end position="34"/>
    </location>
</feature>
<keyword evidence="1" id="KW-0812">Transmembrane</keyword>
<gene>
    <name evidence="2" type="ORF">UABAM_04079</name>
</gene>
<keyword evidence="3" id="KW-1185">Reference proteome</keyword>
<evidence type="ECO:0000313" key="2">
    <source>
        <dbReference type="EMBL" id="BBM85704.1"/>
    </source>
</evidence>
<dbReference type="AlphaFoldDB" id="A0A5S9IPV9"/>
<dbReference type="EMBL" id="AP019860">
    <property type="protein sequence ID" value="BBM85704.1"/>
    <property type="molecule type" value="Genomic_DNA"/>
</dbReference>
<protein>
    <submittedName>
        <fullName evidence="2">Uncharacterized protein</fullName>
    </submittedName>
</protein>
<sequence length="67" mass="7566">MATTWNTNKYANNGYKLLVIAAIATVMFICHNIFKQELFFWAGVVTCVVFFWVVTLAVFAAAEKISQ</sequence>
<name>A0A5S9IPV9_UABAM</name>
<dbReference type="Proteomes" id="UP000326354">
    <property type="component" value="Chromosome"/>
</dbReference>
<feature type="transmembrane region" description="Helical" evidence="1">
    <location>
        <begin position="40"/>
        <end position="62"/>
    </location>
</feature>
<dbReference type="KEGG" id="uam:UABAM_04079"/>